<dbReference type="SUPFAM" id="SSF56601">
    <property type="entry name" value="beta-lactamase/transpeptidase-like"/>
    <property type="match status" value="1"/>
</dbReference>
<comment type="caution">
    <text evidence="15">The sequence shown here is derived from an EMBL/GenBank/DDBJ whole genome shotgun (WGS) entry which is preliminary data.</text>
</comment>
<dbReference type="GO" id="GO:0008658">
    <property type="term" value="F:penicillin binding"/>
    <property type="evidence" value="ECO:0007669"/>
    <property type="project" value="InterPro"/>
</dbReference>
<dbReference type="InterPro" id="IPR009647">
    <property type="entry name" value="PBP_C"/>
</dbReference>
<dbReference type="AlphaFoldDB" id="A0A7W7YJY0"/>
<keyword evidence="16" id="KW-1185">Reference proteome</keyword>
<dbReference type="Gene3D" id="1.10.3810.10">
    <property type="entry name" value="Biosynthetic peptidoglycan transglycosylase-like"/>
    <property type="match status" value="1"/>
</dbReference>
<feature type="domain" description="Penicillin-binding protein transpeptidase" evidence="12">
    <location>
        <begin position="320"/>
        <end position="543"/>
    </location>
</feature>
<comment type="catalytic activity">
    <reaction evidence="11">
        <text>[GlcNAc-(1-&gt;4)-Mur2Ac(oyl-L-Ala-gamma-D-Glu-L-Lys-D-Ala-D-Ala)](n)-di-trans,octa-cis-undecaprenyl diphosphate + beta-D-GlcNAc-(1-&gt;4)-Mur2Ac(oyl-L-Ala-gamma-D-Glu-L-Lys-D-Ala-D-Ala)-di-trans,octa-cis-undecaprenyl diphosphate = [GlcNAc-(1-&gt;4)-Mur2Ac(oyl-L-Ala-gamma-D-Glu-L-Lys-D-Ala-D-Ala)](n+1)-di-trans,octa-cis-undecaprenyl diphosphate + di-trans,octa-cis-undecaprenyl diphosphate + H(+)</text>
        <dbReference type="Rhea" id="RHEA:23708"/>
        <dbReference type="Rhea" id="RHEA-COMP:9602"/>
        <dbReference type="Rhea" id="RHEA-COMP:9603"/>
        <dbReference type="ChEBI" id="CHEBI:15378"/>
        <dbReference type="ChEBI" id="CHEBI:58405"/>
        <dbReference type="ChEBI" id="CHEBI:60033"/>
        <dbReference type="ChEBI" id="CHEBI:78435"/>
        <dbReference type="EC" id="2.4.99.28"/>
    </reaction>
</comment>
<evidence type="ECO:0000256" key="10">
    <source>
        <dbReference type="ARBA" id="ARBA00044770"/>
    </source>
</evidence>
<dbReference type="InterPro" id="IPR023346">
    <property type="entry name" value="Lysozyme-like_dom_sf"/>
</dbReference>
<name>A0A7W7YJY0_9BACT</name>
<evidence type="ECO:0000256" key="4">
    <source>
        <dbReference type="ARBA" id="ARBA00022645"/>
    </source>
</evidence>
<feature type="domain" description="Penicillin-binding C-terminal" evidence="14">
    <location>
        <begin position="673"/>
        <end position="747"/>
    </location>
</feature>
<evidence type="ECO:0000256" key="6">
    <source>
        <dbReference type="ARBA" id="ARBA00022676"/>
    </source>
</evidence>
<dbReference type="Proteomes" id="UP000534294">
    <property type="component" value="Unassembled WGS sequence"/>
</dbReference>
<keyword evidence="8" id="KW-0378">Hydrolase</keyword>
<evidence type="ECO:0000256" key="2">
    <source>
        <dbReference type="ARBA" id="ARBA00007090"/>
    </source>
</evidence>
<evidence type="ECO:0000256" key="7">
    <source>
        <dbReference type="ARBA" id="ARBA00022679"/>
    </source>
</evidence>
<comment type="similarity">
    <text evidence="2">In the C-terminal section; belongs to the transpeptidase family.</text>
</comment>
<dbReference type="EMBL" id="JACHIF010000003">
    <property type="protein sequence ID" value="MBB5037573.1"/>
    <property type="molecule type" value="Genomic_DNA"/>
</dbReference>
<evidence type="ECO:0000256" key="1">
    <source>
        <dbReference type="ARBA" id="ARBA00004752"/>
    </source>
</evidence>
<keyword evidence="7 15" id="KW-0808">Transferase</keyword>
<evidence type="ECO:0000256" key="5">
    <source>
        <dbReference type="ARBA" id="ARBA00022670"/>
    </source>
</evidence>
<evidence type="ECO:0000259" key="13">
    <source>
        <dbReference type="Pfam" id="PF00912"/>
    </source>
</evidence>
<comment type="pathway">
    <text evidence="1">Cell wall biogenesis; peptidoglycan biosynthesis.</text>
</comment>
<organism evidence="15 16">
    <name type="scientific">Prosthecobacter dejongeii</name>
    <dbReference type="NCBI Taxonomy" id="48465"/>
    <lineage>
        <taxon>Bacteria</taxon>
        <taxon>Pseudomonadati</taxon>
        <taxon>Verrucomicrobiota</taxon>
        <taxon>Verrucomicrobiia</taxon>
        <taxon>Verrucomicrobiales</taxon>
        <taxon>Verrucomicrobiaceae</taxon>
        <taxon>Prosthecobacter</taxon>
    </lineage>
</organism>
<evidence type="ECO:0000313" key="15">
    <source>
        <dbReference type="EMBL" id="MBB5037573.1"/>
    </source>
</evidence>
<evidence type="ECO:0000313" key="16">
    <source>
        <dbReference type="Proteomes" id="UP000534294"/>
    </source>
</evidence>
<dbReference type="InterPro" id="IPR001460">
    <property type="entry name" value="PCN-bd_Tpept"/>
</dbReference>
<dbReference type="Gene3D" id="3.40.710.10">
    <property type="entry name" value="DD-peptidase/beta-lactamase superfamily"/>
    <property type="match status" value="1"/>
</dbReference>
<dbReference type="RefSeq" id="WP_184207602.1">
    <property type="nucleotide sequence ID" value="NZ_JACHIF010000003.1"/>
</dbReference>
<proteinExistence type="inferred from homology"/>
<dbReference type="NCBIfam" id="TIGR02073">
    <property type="entry name" value="PBP_1c"/>
    <property type="match status" value="1"/>
</dbReference>
<evidence type="ECO:0000256" key="11">
    <source>
        <dbReference type="ARBA" id="ARBA00049902"/>
    </source>
</evidence>
<dbReference type="GO" id="GO:0009252">
    <property type="term" value="P:peptidoglycan biosynthetic process"/>
    <property type="evidence" value="ECO:0007669"/>
    <property type="project" value="InterPro"/>
</dbReference>
<dbReference type="GO" id="GO:0008955">
    <property type="term" value="F:peptidoglycan glycosyltransferase activity"/>
    <property type="evidence" value="ECO:0007669"/>
    <property type="project" value="UniProtKB-EC"/>
</dbReference>
<dbReference type="InterPro" id="IPR001264">
    <property type="entry name" value="Glyco_trans_51"/>
</dbReference>
<dbReference type="GO" id="GO:0004180">
    <property type="term" value="F:carboxypeptidase activity"/>
    <property type="evidence" value="ECO:0007669"/>
    <property type="project" value="UniProtKB-KW"/>
</dbReference>
<dbReference type="PANTHER" id="PTHR32282">
    <property type="entry name" value="BINDING PROTEIN TRANSPEPTIDASE, PUTATIVE-RELATED"/>
    <property type="match status" value="1"/>
</dbReference>
<dbReference type="PANTHER" id="PTHR32282:SF15">
    <property type="entry name" value="PENICILLIN-BINDING PROTEIN 1C"/>
    <property type="match status" value="1"/>
</dbReference>
<reference evidence="15 16" key="1">
    <citation type="submission" date="2020-08" db="EMBL/GenBank/DDBJ databases">
        <title>Genomic Encyclopedia of Type Strains, Phase IV (KMG-IV): sequencing the most valuable type-strain genomes for metagenomic binning, comparative biology and taxonomic classification.</title>
        <authorList>
            <person name="Goeker M."/>
        </authorList>
    </citation>
    <scope>NUCLEOTIDE SEQUENCE [LARGE SCALE GENOMIC DNA]</scope>
    <source>
        <strain evidence="15 16">DSM 12251</strain>
    </source>
</reference>
<keyword evidence="5" id="KW-0645">Protease</keyword>
<dbReference type="GO" id="GO:0030288">
    <property type="term" value="C:outer membrane-bounded periplasmic space"/>
    <property type="evidence" value="ECO:0007669"/>
    <property type="project" value="TreeGrafter"/>
</dbReference>
<dbReference type="InterPro" id="IPR012338">
    <property type="entry name" value="Beta-lactam/transpept-like"/>
</dbReference>
<dbReference type="Pfam" id="PF00912">
    <property type="entry name" value="Transgly"/>
    <property type="match status" value="1"/>
</dbReference>
<evidence type="ECO:0000256" key="9">
    <source>
        <dbReference type="ARBA" id="ARBA00023268"/>
    </source>
</evidence>
<keyword evidence="6 15" id="KW-0328">Glycosyltransferase</keyword>
<gene>
    <name evidence="15" type="ORF">HNQ64_001822</name>
</gene>
<evidence type="ECO:0000259" key="12">
    <source>
        <dbReference type="Pfam" id="PF00905"/>
    </source>
</evidence>
<dbReference type="Pfam" id="PF00905">
    <property type="entry name" value="Transpeptidase"/>
    <property type="match status" value="1"/>
</dbReference>
<accession>A0A7W7YJY0</accession>
<protein>
    <recommendedName>
        <fullName evidence="10">peptidoglycan glycosyltransferase</fullName>
        <ecNumber evidence="10">2.4.99.28</ecNumber>
    </recommendedName>
</protein>
<keyword evidence="9" id="KW-0511">Multifunctional enzyme</keyword>
<evidence type="ECO:0000256" key="3">
    <source>
        <dbReference type="ARBA" id="ARBA00007739"/>
    </source>
</evidence>
<dbReference type="SUPFAM" id="SSF53955">
    <property type="entry name" value="Lysozyme-like"/>
    <property type="match status" value="1"/>
</dbReference>
<dbReference type="Pfam" id="PF06832">
    <property type="entry name" value="BiPBP_C"/>
    <property type="match status" value="1"/>
</dbReference>
<dbReference type="InterPro" id="IPR036950">
    <property type="entry name" value="PBP_transglycosylase"/>
</dbReference>
<evidence type="ECO:0000259" key="14">
    <source>
        <dbReference type="Pfam" id="PF06832"/>
    </source>
</evidence>
<keyword evidence="4" id="KW-0121">Carboxypeptidase</keyword>
<feature type="domain" description="Glycosyl transferase family 51" evidence="13">
    <location>
        <begin position="63"/>
        <end position="240"/>
    </location>
</feature>
<dbReference type="GO" id="GO:0006508">
    <property type="term" value="P:proteolysis"/>
    <property type="evidence" value="ECO:0007669"/>
    <property type="project" value="UniProtKB-KW"/>
</dbReference>
<dbReference type="InterPro" id="IPR050396">
    <property type="entry name" value="Glycosyltr_51/Transpeptidase"/>
</dbReference>
<comment type="similarity">
    <text evidence="3">In the N-terminal section; belongs to the glycosyltransferase 51 family.</text>
</comment>
<dbReference type="InterPro" id="IPR011815">
    <property type="entry name" value="PBP_1c"/>
</dbReference>
<evidence type="ECO:0000256" key="8">
    <source>
        <dbReference type="ARBA" id="ARBA00022801"/>
    </source>
</evidence>
<dbReference type="EC" id="2.4.99.28" evidence="10"/>
<sequence length="763" mass="83213">MRKSSLPRSKKQGFKKLLVRLGIVFLGVLGLGGALEIAIRTAPLPPSLQSSLVSTPVVLDCHGTVMAELPGREARLQFPVSAGALSPWLIRATIGLEDRRFYQHSGIDVPAIGIAFFRNLRSGRIMAGASTLTQQLIKNSQPPQPRTWGRKLREALAALRLEREWTKEQILTRYLNQVSYGNRFHGAEAAARQYFGKSAASLTAPEALFLAALPRAPTRYNPWRHPAEAGQRYQFALGRLQDAGVLTAAEREQWRTPPTVLPRQPTVILASHFVQHLQRQHPHLAGTVRTTLDLSLQARVESIVARHLRRLTLHQARDAAVLVLNHQTGAIRAWVSASLSKTGQGQINGVTLPRSAGSILKPFLYLQALDRRLITAATLLPDTPDAIRSEYVDYDPKNYDQRFWGPVRMREALANSLNVPAVLTLARVGARAALNGLHDAGIHTARGLEDYGAGLILGNAEVRMLDVTAAFGTFANHGTLSQPVCLQGESPRHRVIASPSAADILADVLSDNDARRKSFGPFTPLAFENRRIACKTGTSSGFRDAWTLGATAQHCVGVWIGNFSGAPMRELASVTGPAPLWRDIMNQVLTLDPSLPPLVESAALRPREICAVTGLLPTAASPSRVQEWFLPGTEPEADADSYYQARPNGPPQLTLPSTYELWCASSHNYLGAAVSAGEPLNIVSPRQGAQFIIDPHLPRSRQKLELRAIGAQGQPLEWWLNHAPLATSPPGQTLTWPLVRGAHHLEVRCGPEKATVTFTVGDP</sequence>